<proteinExistence type="predicted"/>
<dbReference type="Gene3D" id="3.40.50.10320">
    <property type="entry name" value="LmbE-like"/>
    <property type="match status" value="1"/>
</dbReference>
<evidence type="ECO:0000256" key="1">
    <source>
        <dbReference type="ARBA" id="ARBA00022833"/>
    </source>
</evidence>
<dbReference type="Pfam" id="PF02585">
    <property type="entry name" value="PIG-L"/>
    <property type="match status" value="1"/>
</dbReference>
<name>A0A931DN79_9ACTN</name>
<dbReference type="AlphaFoldDB" id="A0A931DN79"/>
<evidence type="ECO:0000313" key="2">
    <source>
        <dbReference type="EMBL" id="MBG6093055.1"/>
    </source>
</evidence>
<keyword evidence="3" id="KW-1185">Reference proteome</keyword>
<dbReference type="GO" id="GO:0016137">
    <property type="term" value="P:glycoside metabolic process"/>
    <property type="evidence" value="ECO:0007669"/>
    <property type="project" value="UniProtKB-ARBA"/>
</dbReference>
<comment type="caution">
    <text evidence="2">The sequence shown here is derived from an EMBL/GenBank/DDBJ whole genome shotgun (WGS) entry which is preliminary data.</text>
</comment>
<reference evidence="2" key="1">
    <citation type="submission" date="2020-11" db="EMBL/GenBank/DDBJ databases">
        <title>Sequencing the genomes of 1000 actinobacteria strains.</title>
        <authorList>
            <person name="Klenk H.-P."/>
        </authorList>
    </citation>
    <scope>NUCLEOTIDE SEQUENCE</scope>
    <source>
        <strain evidence="2">DSM 43175</strain>
    </source>
</reference>
<sequence length="257" mass="27304">MALSPHLDDVALSAGGLLGTLTGRIAVVTVHGGAPPGAPPSHWDRRCGFASASAAIEARRSEDRAACEILGAEPVHLPHPDDAYGTPASTETLAEALAETLAEVTGTRSAQDTLFLVPAAIGHHPDHRRTRDAALRALAARDAGELWLYADQPYASMSDHWPGDGAEAPADEEWRARLAPVVEDFGPLEARTLRLSEEAWAVKHRAALAYASQLAPLAVYAGHFLDLDGPLRTELVWRVDLRSASPRRDSEKGAGGT</sequence>
<dbReference type="SUPFAM" id="SSF102588">
    <property type="entry name" value="LmbE-like"/>
    <property type="match status" value="1"/>
</dbReference>
<evidence type="ECO:0000313" key="3">
    <source>
        <dbReference type="Proteomes" id="UP000614047"/>
    </source>
</evidence>
<organism evidence="2 3">
    <name type="scientific">Actinomadura viridis</name>
    <dbReference type="NCBI Taxonomy" id="58110"/>
    <lineage>
        <taxon>Bacteria</taxon>
        <taxon>Bacillati</taxon>
        <taxon>Actinomycetota</taxon>
        <taxon>Actinomycetes</taxon>
        <taxon>Streptosporangiales</taxon>
        <taxon>Thermomonosporaceae</taxon>
        <taxon>Actinomadura</taxon>
    </lineage>
</organism>
<dbReference type="Proteomes" id="UP000614047">
    <property type="component" value="Unassembled WGS sequence"/>
</dbReference>
<dbReference type="InterPro" id="IPR003737">
    <property type="entry name" value="GlcNAc_PI_deacetylase-related"/>
</dbReference>
<keyword evidence="1" id="KW-0862">Zinc</keyword>
<dbReference type="EMBL" id="JADOUA010000001">
    <property type="protein sequence ID" value="MBG6093055.1"/>
    <property type="molecule type" value="Genomic_DNA"/>
</dbReference>
<protein>
    <submittedName>
        <fullName evidence="2">LmbE family N-acetylglucosaminyl deacetylase</fullName>
    </submittedName>
</protein>
<dbReference type="InterPro" id="IPR024078">
    <property type="entry name" value="LmbE-like_dom_sf"/>
</dbReference>
<accession>A0A931DN79</accession>
<gene>
    <name evidence="2" type="ORF">IW256_007168</name>
</gene>
<dbReference type="RefSeq" id="WP_197015163.1">
    <property type="nucleotide sequence ID" value="NZ_BAABES010000018.1"/>
</dbReference>